<dbReference type="GO" id="GO:0016491">
    <property type="term" value="F:oxidoreductase activity"/>
    <property type="evidence" value="ECO:0007669"/>
    <property type="project" value="UniProtKB-KW"/>
</dbReference>
<dbReference type="InterPro" id="IPR002347">
    <property type="entry name" value="SDR_fam"/>
</dbReference>
<keyword evidence="4" id="KW-1185">Reference proteome</keyword>
<dbReference type="RefSeq" id="WP_111505920.1">
    <property type="nucleotide sequence ID" value="NZ_QKYN01000121.1"/>
</dbReference>
<dbReference type="EMBL" id="QKYN01000121">
    <property type="protein sequence ID" value="RAG82180.1"/>
    <property type="molecule type" value="Genomic_DNA"/>
</dbReference>
<proteinExistence type="inferred from homology"/>
<comment type="similarity">
    <text evidence="1">Belongs to the short-chain dehydrogenases/reductases (SDR) family.</text>
</comment>
<name>A0A2X0K4G8_9ACTN</name>
<evidence type="ECO:0000256" key="1">
    <source>
        <dbReference type="ARBA" id="ARBA00006484"/>
    </source>
</evidence>
<evidence type="ECO:0000256" key="2">
    <source>
        <dbReference type="ARBA" id="ARBA00023002"/>
    </source>
</evidence>
<protein>
    <submittedName>
        <fullName evidence="3">3-oxoacyl-ACP reductase</fullName>
    </submittedName>
</protein>
<organism evidence="3 4">
    <name type="scientific">Streptacidiphilus pinicola</name>
    <dbReference type="NCBI Taxonomy" id="2219663"/>
    <lineage>
        <taxon>Bacteria</taxon>
        <taxon>Bacillati</taxon>
        <taxon>Actinomycetota</taxon>
        <taxon>Actinomycetes</taxon>
        <taxon>Kitasatosporales</taxon>
        <taxon>Streptomycetaceae</taxon>
        <taxon>Streptacidiphilus</taxon>
    </lineage>
</organism>
<evidence type="ECO:0000313" key="4">
    <source>
        <dbReference type="Proteomes" id="UP000248889"/>
    </source>
</evidence>
<dbReference type="InterPro" id="IPR036291">
    <property type="entry name" value="NAD(P)-bd_dom_sf"/>
</dbReference>
<dbReference type="AlphaFoldDB" id="A0A2X0K4G8"/>
<dbReference type="Pfam" id="PF13561">
    <property type="entry name" value="adh_short_C2"/>
    <property type="match status" value="1"/>
</dbReference>
<dbReference type="PRINTS" id="PR00081">
    <property type="entry name" value="GDHRDH"/>
</dbReference>
<dbReference type="PANTHER" id="PTHR43639">
    <property type="entry name" value="OXIDOREDUCTASE, SHORT-CHAIN DEHYDROGENASE/REDUCTASE FAMILY (AFU_ORTHOLOGUE AFUA_5G02870)"/>
    <property type="match status" value="1"/>
</dbReference>
<dbReference type="Gene3D" id="3.40.50.720">
    <property type="entry name" value="NAD(P)-binding Rossmann-like Domain"/>
    <property type="match status" value="1"/>
</dbReference>
<accession>A0A2X0K4G8</accession>
<sequence>MNSADRKVAVITGAAHGIGAGLVTGYRRLGYGVVATACGIEAYQDSDMVTVEGDLADPDTAVRVVKAGLGRFGRIDALVNTVGTSTAKPFTEYTPAEQAAVTNVDLKGFFRITQLAVEQMLKQGSGHVVQITSGMVDQGSWGTASVPASVTRGGLQSATKALAIEYASKGIRSNAVTLGAMRNPVRPEVYNETLAAMHPLGCLGEIEDIVNAVLYLESAPFVTGAVLHVDGGHNAGH</sequence>
<evidence type="ECO:0000313" key="3">
    <source>
        <dbReference type="EMBL" id="RAG82180.1"/>
    </source>
</evidence>
<dbReference type="PANTHER" id="PTHR43639:SF1">
    <property type="entry name" value="SHORT-CHAIN DEHYDROGENASE_REDUCTASE FAMILY PROTEIN"/>
    <property type="match status" value="1"/>
</dbReference>
<dbReference type="SUPFAM" id="SSF51735">
    <property type="entry name" value="NAD(P)-binding Rossmann-fold domains"/>
    <property type="match status" value="1"/>
</dbReference>
<comment type="caution">
    <text evidence="3">The sequence shown here is derived from an EMBL/GenBank/DDBJ whole genome shotgun (WGS) entry which is preliminary data.</text>
</comment>
<keyword evidence="2" id="KW-0560">Oxidoreductase</keyword>
<reference evidence="3 4" key="1">
    <citation type="submission" date="2018-06" db="EMBL/GenBank/DDBJ databases">
        <title>Streptacidiphilus pinicola sp. nov., isolated from pine grove soil.</title>
        <authorList>
            <person name="Roh S.G."/>
            <person name="Park S."/>
            <person name="Kim M.-K."/>
            <person name="Yun B.-R."/>
            <person name="Park J."/>
            <person name="Kim M.J."/>
            <person name="Kim Y.S."/>
            <person name="Kim S.B."/>
        </authorList>
    </citation>
    <scope>NUCLEOTIDE SEQUENCE [LARGE SCALE GENOMIC DNA]</scope>
    <source>
        <strain evidence="3 4">MMS16-CNU450</strain>
    </source>
</reference>
<dbReference type="Proteomes" id="UP000248889">
    <property type="component" value="Unassembled WGS sequence"/>
</dbReference>
<dbReference type="OrthoDB" id="9787298at2"/>
<gene>
    <name evidence="3" type="ORF">DN069_28965</name>
</gene>